<dbReference type="Pfam" id="PF22624">
    <property type="entry name" value="AASDHPPT_N"/>
    <property type="match status" value="1"/>
</dbReference>
<reference evidence="5 6" key="1">
    <citation type="submission" date="2019-03" db="EMBL/GenBank/DDBJ databases">
        <title>Genomic Encyclopedia of Type Strains, Phase IV (KMG-IV): sequencing the most valuable type-strain genomes for metagenomic binning, comparative biology and taxonomic classification.</title>
        <authorList>
            <person name="Goeker M."/>
        </authorList>
    </citation>
    <scope>NUCLEOTIDE SEQUENCE [LARGE SCALE GENOMIC DNA]</scope>
    <source>
        <strain evidence="5 6">DSM 203</strain>
    </source>
</reference>
<dbReference type="InterPro" id="IPR037143">
    <property type="entry name" value="4-PPantetheinyl_Trfase_dom_sf"/>
</dbReference>
<organism evidence="5 6">
    <name type="scientific">Marichromatium gracile</name>
    <name type="common">Chromatium gracile</name>
    <dbReference type="NCBI Taxonomy" id="1048"/>
    <lineage>
        <taxon>Bacteria</taxon>
        <taxon>Pseudomonadati</taxon>
        <taxon>Pseudomonadota</taxon>
        <taxon>Gammaproteobacteria</taxon>
        <taxon>Chromatiales</taxon>
        <taxon>Chromatiaceae</taxon>
        <taxon>Marichromatium</taxon>
    </lineage>
</organism>
<proteinExistence type="inferred from homology"/>
<name>A0A4V2W9C8_MARGR</name>
<evidence type="ECO:0000259" key="3">
    <source>
        <dbReference type="Pfam" id="PF01648"/>
    </source>
</evidence>
<dbReference type="InterPro" id="IPR008278">
    <property type="entry name" value="4-PPantetheinyl_Trfase_dom"/>
</dbReference>
<dbReference type="RefSeq" id="WP_132230045.1">
    <property type="nucleotide sequence ID" value="NZ_NRRH01000013.1"/>
</dbReference>
<gene>
    <name evidence="5" type="ORF">EDC29_10871</name>
</gene>
<evidence type="ECO:0000313" key="6">
    <source>
        <dbReference type="Proteomes" id="UP000295247"/>
    </source>
</evidence>
<dbReference type="EMBL" id="SMDC01000008">
    <property type="protein sequence ID" value="TCW34910.1"/>
    <property type="molecule type" value="Genomic_DNA"/>
</dbReference>
<dbReference type="GO" id="GO:0019878">
    <property type="term" value="P:lysine biosynthetic process via aminoadipic acid"/>
    <property type="evidence" value="ECO:0007669"/>
    <property type="project" value="TreeGrafter"/>
</dbReference>
<evidence type="ECO:0000256" key="2">
    <source>
        <dbReference type="ARBA" id="ARBA00022679"/>
    </source>
</evidence>
<accession>A0A4V2W9C8</accession>
<dbReference type="InterPro" id="IPR050559">
    <property type="entry name" value="P-Pant_transferase_sf"/>
</dbReference>
<keyword evidence="2 5" id="KW-0808">Transferase</keyword>
<evidence type="ECO:0000313" key="5">
    <source>
        <dbReference type="EMBL" id="TCW34910.1"/>
    </source>
</evidence>
<dbReference type="PANTHER" id="PTHR12215:SF10">
    <property type="entry name" value="L-AMINOADIPATE-SEMIALDEHYDE DEHYDROGENASE-PHOSPHOPANTETHEINYL TRANSFERASE"/>
    <property type="match status" value="1"/>
</dbReference>
<dbReference type="Gene3D" id="3.90.470.20">
    <property type="entry name" value="4'-phosphopantetheinyl transferase domain"/>
    <property type="match status" value="2"/>
</dbReference>
<feature type="domain" description="4'-phosphopantetheinyl transferase N-terminal" evidence="4">
    <location>
        <begin position="40"/>
        <end position="119"/>
    </location>
</feature>
<dbReference type="SUPFAM" id="SSF56214">
    <property type="entry name" value="4'-phosphopantetheinyl transferase"/>
    <property type="match status" value="2"/>
</dbReference>
<dbReference type="AlphaFoldDB" id="A0A4V2W9C8"/>
<evidence type="ECO:0000256" key="1">
    <source>
        <dbReference type="ARBA" id="ARBA00010990"/>
    </source>
</evidence>
<dbReference type="GO" id="GO:0000287">
    <property type="term" value="F:magnesium ion binding"/>
    <property type="evidence" value="ECO:0007669"/>
    <property type="project" value="InterPro"/>
</dbReference>
<dbReference type="GO" id="GO:0008897">
    <property type="term" value="F:holo-[acyl-carrier-protein] synthase activity"/>
    <property type="evidence" value="ECO:0007669"/>
    <property type="project" value="InterPro"/>
</dbReference>
<evidence type="ECO:0000259" key="4">
    <source>
        <dbReference type="Pfam" id="PF22624"/>
    </source>
</evidence>
<dbReference type="InterPro" id="IPR055066">
    <property type="entry name" value="AASDHPPT_N"/>
</dbReference>
<dbReference type="Pfam" id="PF01648">
    <property type="entry name" value="ACPS"/>
    <property type="match status" value="1"/>
</dbReference>
<protein>
    <submittedName>
        <fullName evidence="5">4'-phosphopantetheinyl transferase</fullName>
    </submittedName>
</protein>
<dbReference type="GO" id="GO:0005829">
    <property type="term" value="C:cytosol"/>
    <property type="evidence" value="ECO:0007669"/>
    <property type="project" value="TreeGrafter"/>
</dbReference>
<comment type="similarity">
    <text evidence="1">Belongs to the P-Pant transferase superfamily. Gsp/Sfp/HetI/AcpT family.</text>
</comment>
<feature type="domain" description="4'-phosphopantetheinyl transferase" evidence="3">
    <location>
        <begin position="122"/>
        <end position="205"/>
    </location>
</feature>
<dbReference type="Proteomes" id="UP000295247">
    <property type="component" value="Unassembled WGS sequence"/>
</dbReference>
<comment type="caution">
    <text evidence="5">The sequence shown here is derived from an EMBL/GenBank/DDBJ whole genome shotgun (WGS) entry which is preliminary data.</text>
</comment>
<sequence>MLDGDWRECPWSGVESVLAGGLDRPLVVMAPLAPSGEALAPWLSAAERARCARYRRPADRLRCASAHALKRRVLAALLGESPGALALVCEAHGKPALASGALAFNLSHAGDWVALACDPSGAVGIDLEQPATRRGGIAGIAIGHPEDRLVPAPVSAEQGFYTAWTLKEAIAKGVGLGLGIEFAALALRPEGDGRYRCRWRGRCWQARHRCLDSGVHLALACARPWTQVDWWQLSWDAAQSAPALPR</sequence>
<dbReference type="PANTHER" id="PTHR12215">
    <property type="entry name" value="PHOSPHOPANTETHEINE TRANSFERASE"/>
    <property type="match status" value="1"/>
</dbReference>